<name>A0A0E9RLT9_ANGAN</name>
<protein>
    <submittedName>
        <fullName evidence="1">Uncharacterized protein</fullName>
    </submittedName>
</protein>
<organism evidence="1">
    <name type="scientific">Anguilla anguilla</name>
    <name type="common">European freshwater eel</name>
    <name type="synonym">Muraena anguilla</name>
    <dbReference type="NCBI Taxonomy" id="7936"/>
    <lineage>
        <taxon>Eukaryota</taxon>
        <taxon>Metazoa</taxon>
        <taxon>Chordata</taxon>
        <taxon>Craniata</taxon>
        <taxon>Vertebrata</taxon>
        <taxon>Euteleostomi</taxon>
        <taxon>Actinopterygii</taxon>
        <taxon>Neopterygii</taxon>
        <taxon>Teleostei</taxon>
        <taxon>Anguilliformes</taxon>
        <taxon>Anguillidae</taxon>
        <taxon>Anguilla</taxon>
    </lineage>
</organism>
<evidence type="ECO:0000313" key="1">
    <source>
        <dbReference type="EMBL" id="JAH29425.1"/>
    </source>
</evidence>
<reference evidence="1" key="2">
    <citation type="journal article" date="2015" name="Fish Shellfish Immunol.">
        <title>Early steps in the European eel (Anguilla anguilla)-Vibrio vulnificus interaction in the gills: Role of the RtxA13 toxin.</title>
        <authorList>
            <person name="Callol A."/>
            <person name="Pajuelo D."/>
            <person name="Ebbesson L."/>
            <person name="Teles M."/>
            <person name="MacKenzie S."/>
            <person name="Amaro C."/>
        </authorList>
    </citation>
    <scope>NUCLEOTIDE SEQUENCE</scope>
</reference>
<sequence length="54" mass="6491">MYSHEPFINMEEEPQGNLEQITWIIRIYVCLSLSRAMNQSVPFLSHQFFQLFNI</sequence>
<dbReference type="EMBL" id="GBXM01079152">
    <property type="protein sequence ID" value="JAH29425.1"/>
    <property type="molecule type" value="Transcribed_RNA"/>
</dbReference>
<accession>A0A0E9RLT9</accession>
<dbReference type="EMBL" id="GBXM01071692">
    <property type="protein sequence ID" value="JAH36885.1"/>
    <property type="molecule type" value="Transcribed_RNA"/>
</dbReference>
<dbReference type="AlphaFoldDB" id="A0A0E9RLT9"/>
<proteinExistence type="predicted"/>
<reference evidence="1" key="1">
    <citation type="submission" date="2014-11" db="EMBL/GenBank/DDBJ databases">
        <authorList>
            <person name="Amaro Gonzalez C."/>
        </authorList>
    </citation>
    <scope>NUCLEOTIDE SEQUENCE</scope>
</reference>